<dbReference type="Pfam" id="PF14195">
    <property type="entry name" value="DUF4316"/>
    <property type="match status" value="1"/>
</dbReference>
<name>A0A6N7W6R6_9FIRM</name>
<dbReference type="InterPro" id="IPR025465">
    <property type="entry name" value="DUF4316"/>
</dbReference>
<dbReference type="EMBL" id="VUMI01000035">
    <property type="protein sequence ID" value="MSS90262.1"/>
    <property type="molecule type" value="Genomic_DNA"/>
</dbReference>
<feature type="domain" description="DUF4316" evidence="3">
    <location>
        <begin position="187"/>
        <end position="211"/>
    </location>
</feature>
<dbReference type="Pfam" id="PF14191">
    <property type="entry name" value="YodL"/>
    <property type="match status" value="1"/>
</dbReference>
<evidence type="ECO:0000259" key="5">
    <source>
        <dbReference type="Pfam" id="PF18830"/>
    </source>
</evidence>
<protein>
    <submittedName>
        <fullName evidence="6">DUF4316 domain-containing protein</fullName>
    </submittedName>
</protein>
<dbReference type="InterPro" id="IPR041501">
    <property type="entry name" value="DarA_C"/>
</dbReference>
<feature type="domain" description="YodL-like" evidence="2">
    <location>
        <begin position="6"/>
        <end position="108"/>
    </location>
</feature>
<comment type="caution">
    <text evidence="6">The sequence shown here is derived from an EMBL/GenBank/DDBJ whole genome shotgun (WGS) entry which is preliminary data.</text>
</comment>
<dbReference type="Proteomes" id="UP000436047">
    <property type="component" value="Unassembled WGS sequence"/>
</dbReference>
<evidence type="ECO:0000313" key="6">
    <source>
        <dbReference type="EMBL" id="MSS90262.1"/>
    </source>
</evidence>
<keyword evidence="7" id="KW-1185">Reference proteome</keyword>
<evidence type="ECO:0000259" key="3">
    <source>
        <dbReference type="Pfam" id="PF14195"/>
    </source>
</evidence>
<feature type="region of interest" description="Disordered" evidence="1">
    <location>
        <begin position="472"/>
        <end position="519"/>
    </location>
</feature>
<proteinExistence type="predicted"/>
<accession>A0A6N7W6R6</accession>
<feature type="domain" description="Large polyvalent protein-associated" evidence="5">
    <location>
        <begin position="218"/>
        <end position="288"/>
    </location>
</feature>
<dbReference type="AlphaFoldDB" id="A0A6N7W6R6"/>
<dbReference type="InterPro" id="IPR025923">
    <property type="entry name" value="YodL-like_dom"/>
</dbReference>
<gene>
    <name evidence="6" type="ORF">FYJ45_18865</name>
</gene>
<feature type="compositionally biased region" description="Basic and acidic residues" evidence="1">
    <location>
        <begin position="484"/>
        <end position="503"/>
    </location>
</feature>
<dbReference type="Pfam" id="PF18830">
    <property type="entry name" value="LPD16"/>
    <property type="match status" value="1"/>
</dbReference>
<organism evidence="6 7">
    <name type="scientific">Eisenbergiella porci</name>
    <dbReference type="NCBI Taxonomy" id="2652274"/>
    <lineage>
        <taxon>Bacteria</taxon>
        <taxon>Bacillati</taxon>
        <taxon>Bacillota</taxon>
        <taxon>Clostridia</taxon>
        <taxon>Lachnospirales</taxon>
        <taxon>Lachnospiraceae</taxon>
        <taxon>Eisenbergiella</taxon>
    </lineage>
</organism>
<sequence>MRDNTFTIYQIKRGEEYHFHRFEPLERLERFGLFVDFDNYEKIYSAPLPENGTTVQKLNQIYDKFNFDHPADFRGHSLSVSDIIVFHEAGKDTAHYVDSFGFKEVPAFFKQEPDKFRYYITQEALNIGTYPYMGSSDVNRLTIAPQKFEQGTVTAFGYLEYPKSLTPKQVREYGLLPSANNPSHIETVEKTQEQNYNHIDGILNNLPDQEQVGLSLDGGSRYMAIQTSDNGYDYTFYNADFAELDGGQLDDPKLSMAQAIYELLSDEGWQDANLEALDYEFLMEKADTAEKERLAALAALKTQEAPLLRVVPVGRFERYIEPSEITQDQYIVKGGILLSPCASNPDYYESSNRALDSRYIDPHIYEVAQRSKSGNPTAFRVVEDAPVENPFEPVGKEIGIAQAGQITCGLVFKHQMEGFKLTDQTVLLQKERDAHGNYYGGISLDGMMLKTPKMYTAVKDEHGQITAFRRMREKDFSKQQPKQEAQKSEKKPSIREQLAKKPEQPSSPKPPAKRKDLQR</sequence>
<dbReference type="Pfam" id="PF18789">
    <property type="entry name" value="DarA_C"/>
    <property type="match status" value="1"/>
</dbReference>
<evidence type="ECO:0000313" key="7">
    <source>
        <dbReference type="Proteomes" id="UP000436047"/>
    </source>
</evidence>
<evidence type="ECO:0000256" key="1">
    <source>
        <dbReference type="SAM" id="MobiDB-lite"/>
    </source>
</evidence>
<feature type="domain" description="Defence against restriction A C-terminal" evidence="4">
    <location>
        <begin position="114"/>
        <end position="179"/>
    </location>
</feature>
<reference evidence="6 7" key="1">
    <citation type="submission" date="2019-08" db="EMBL/GenBank/DDBJ databases">
        <title>In-depth cultivation of the pig gut microbiome towards novel bacterial diversity and tailored functional studies.</title>
        <authorList>
            <person name="Wylensek D."/>
            <person name="Hitch T.C.A."/>
            <person name="Clavel T."/>
        </authorList>
    </citation>
    <scope>NUCLEOTIDE SEQUENCE [LARGE SCALE GENOMIC DNA]</scope>
    <source>
        <strain evidence="6 7">WCA-389-WT-23B</strain>
    </source>
</reference>
<evidence type="ECO:0000259" key="2">
    <source>
        <dbReference type="Pfam" id="PF14191"/>
    </source>
</evidence>
<dbReference type="InterPro" id="IPR040568">
    <property type="entry name" value="LPD16"/>
</dbReference>
<evidence type="ECO:0000259" key="4">
    <source>
        <dbReference type="Pfam" id="PF18789"/>
    </source>
</evidence>